<sequence length="338" mass="40361">MNVKWTENIGKEFIKDSQLELKDSFGWYVPLHKLPTDPKMAMPHIALNYKPQNITLTTDDFDKKKDKFNLFYQHDLTTYSTINVKQKHDKTKKAVNLFTTKYPCDKNTTFIHVIEFDTFNKPLHYTRVEHRTISKKSRTIHKNYPIERFYYYYPQLAQNYLVHFVKDEKVYLKYFNDIYEAYQLMKYEFYEFCNREGGSMVEDSITFQHEVAFGGIDTKMIENTDDTFYSQNPIKSKEEITQLVENEHLLEDLTFNLSNCTVPDEFYFDIKLIHNNKIKDTCIICGHNEVSGYNDVIVYNSNYVQNGKFYGYGNIYYTQTGHYCYCKKHYPFPNVLDD</sequence>
<proteinExistence type="predicted"/>
<accession>A0A7S9SUH0</accession>
<evidence type="ECO:0000313" key="1">
    <source>
        <dbReference type="EMBL" id="QPI16744.1"/>
    </source>
</evidence>
<protein>
    <submittedName>
        <fullName evidence="1">Uncharacterized protein</fullName>
    </submittedName>
</protein>
<reference evidence="1" key="1">
    <citation type="submission" date="2020-08" db="EMBL/GenBank/DDBJ databases">
        <title>Bridging the membrane lipid divide: bacteria of the FCB group superphylum have the potential to synthesize archaeal ether lipids.</title>
        <authorList>
            <person name="Villanueva L."/>
            <person name="von Meijenfeldt F.A.B."/>
            <person name="Westbye A.B."/>
            <person name="Yadav S."/>
            <person name="Hopmans E.C."/>
            <person name="Dutilh B.E."/>
            <person name="Sinninghe Damste J.S."/>
        </authorList>
    </citation>
    <scope>NUCLEOTIDE SEQUENCE</scope>
    <source>
        <strain evidence="1">NIOZ-UU159</strain>
    </source>
</reference>
<name>A0A7S9SUH0_9VIRU</name>
<dbReference type="EMBL" id="MW030599">
    <property type="protein sequence ID" value="QPI16744.1"/>
    <property type="molecule type" value="Genomic_DNA"/>
</dbReference>
<gene>
    <name evidence="1" type="ORF">NIOZUU159_00239</name>
</gene>
<organism evidence="1">
    <name type="scientific">Virus NIOZ-UU159</name>
    <dbReference type="NCBI Taxonomy" id="2763270"/>
    <lineage>
        <taxon>Viruses</taxon>
    </lineage>
</organism>